<dbReference type="InterPro" id="IPR002563">
    <property type="entry name" value="Flavin_Rdtase-like_dom"/>
</dbReference>
<proteinExistence type="inferred from homology"/>
<dbReference type="GO" id="GO:0010181">
    <property type="term" value="F:FMN binding"/>
    <property type="evidence" value="ECO:0007669"/>
    <property type="project" value="InterPro"/>
</dbReference>
<dbReference type="RefSeq" id="WP_078497014.1">
    <property type="nucleotide sequence ID" value="NZ_MSZX01000001.1"/>
</dbReference>
<dbReference type="PANTHER" id="PTHR43567:SF5">
    <property type="entry name" value="HYPOTHETICAL CYTOSOLIC PROTEIN"/>
    <property type="match status" value="1"/>
</dbReference>
<name>A0A1T2XN84_9BACL</name>
<dbReference type="EMBL" id="MSZX01000001">
    <property type="protein sequence ID" value="OPA81282.1"/>
    <property type="molecule type" value="Genomic_DNA"/>
</dbReference>
<dbReference type="AlphaFoldDB" id="A0A1T2XN84"/>
<evidence type="ECO:0000256" key="1">
    <source>
        <dbReference type="ARBA" id="ARBA00038054"/>
    </source>
</evidence>
<dbReference type="InterPro" id="IPR012349">
    <property type="entry name" value="Split_barrel_FMN-bd"/>
</dbReference>
<organism evidence="3 4">
    <name type="scientific">Paenibacillus selenitireducens</name>
    <dbReference type="NCBI Taxonomy" id="1324314"/>
    <lineage>
        <taxon>Bacteria</taxon>
        <taxon>Bacillati</taxon>
        <taxon>Bacillota</taxon>
        <taxon>Bacilli</taxon>
        <taxon>Bacillales</taxon>
        <taxon>Paenibacillaceae</taxon>
        <taxon>Paenibacillus</taxon>
    </lineage>
</organism>
<comment type="similarity">
    <text evidence="1">Belongs to the flavoredoxin family.</text>
</comment>
<reference evidence="3 4" key="1">
    <citation type="submission" date="2017-01" db="EMBL/GenBank/DDBJ databases">
        <title>Genome analysis of Paenibacillus selenitrireducens ES3-24.</title>
        <authorList>
            <person name="Xu D."/>
            <person name="Yao R."/>
            <person name="Zheng S."/>
        </authorList>
    </citation>
    <scope>NUCLEOTIDE SEQUENCE [LARGE SCALE GENOMIC DNA]</scope>
    <source>
        <strain evidence="3 4">ES3-24</strain>
    </source>
</reference>
<keyword evidence="4" id="KW-1185">Reference proteome</keyword>
<comment type="caution">
    <text evidence="3">The sequence shown here is derived from an EMBL/GenBank/DDBJ whole genome shotgun (WGS) entry which is preliminary data.</text>
</comment>
<dbReference type="STRING" id="1324314.BVG16_02905"/>
<feature type="domain" description="Flavin reductase like" evidence="2">
    <location>
        <begin position="16"/>
        <end position="132"/>
    </location>
</feature>
<dbReference type="SUPFAM" id="SSF50475">
    <property type="entry name" value="FMN-binding split barrel"/>
    <property type="match status" value="1"/>
</dbReference>
<dbReference type="Gene3D" id="2.30.110.10">
    <property type="entry name" value="Electron Transport, Fmn-binding Protein, Chain A"/>
    <property type="match status" value="1"/>
</dbReference>
<dbReference type="Proteomes" id="UP000190188">
    <property type="component" value="Unassembled WGS sequence"/>
</dbReference>
<dbReference type="InterPro" id="IPR052174">
    <property type="entry name" value="Flavoredoxin"/>
</dbReference>
<dbReference type="Pfam" id="PF01613">
    <property type="entry name" value="Flavin_Reduct"/>
    <property type="match status" value="1"/>
</dbReference>
<gene>
    <name evidence="3" type="ORF">BVG16_02905</name>
</gene>
<evidence type="ECO:0000259" key="2">
    <source>
        <dbReference type="Pfam" id="PF01613"/>
    </source>
</evidence>
<evidence type="ECO:0000313" key="4">
    <source>
        <dbReference type="Proteomes" id="UP000190188"/>
    </source>
</evidence>
<sequence length="164" mass="18592">MEYTTHTKVAIEQMVTTGAFMTTQGNQQVNTMAIAWGSIGFLLGKPVFTAMIRQYRYTYELLRKSGEFTISIPEDKDMASKVYYCGKHSGREVNKIEACQLPLQDARSIATPIIPCHGVHFECKVLVTQPMTTPLWDSSLQQEHEIEGDPYIYIIGEICSTYRL</sequence>
<dbReference type="GO" id="GO:0016646">
    <property type="term" value="F:oxidoreductase activity, acting on the CH-NH group of donors, NAD or NADP as acceptor"/>
    <property type="evidence" value="ECO:0007669"/>
    <property type="project" value="UniProtKB-ARBA"/>
</dbReference>
<protein>
    <recommendedName>
        <fullName evidence="2">Flavin reductase like domain-containing protein</fullName>
    </recommendedName>
</protein>
<accession>A0A1T2XN84</accession>
<evidence type="ECO:0000313" key="3">
    <source>
        <dbReference type="EMBL" id="OPA81282.1"/>
    </source>
</evidence>
<dbReference type="OrthoDB" id="9791490at2"/>
<dbReference type="PANTHER" id="PTHR43567">
    <property type="entry name" value="FLAVOREDOXIN-RELATED-RELATED"/>
    <property type="match status" value="1"/>
</dbReference>